<accession>A0A2I2LDN9</accession>
<dbReference type="Proteomes" id="UP000490060">
    <property type="component" value="Unassembled WGS sequence"/>
</dbReference>
<evidence type="ECO:0000313" key="3">
    <source>
        <dbReference type="Proteomes" id="UP000490060"/>
    </source>
</evidence>
<feature type="transmembrane region" description="Helical" evidence="1">
    <location>
        <begin position="7"/>
        <end position="25"/>
    </location>
</feature>
<keyword evidence="1" id="KW-1133">Transmembrane helix</keyword>
<organism evidence="2 3">
    <name type="scientific">Tenacibaculum finnmarkense genomovar ulcerans</name>
    <dbReference type="NCBI Taxonomy" id="2781388"/>
    <lineage>
        <taxon>Bacteria</taxon>
        <taxon>Pseudomonadati</taxon>
        <taxon>Bacteroidota</taxon>
        <taxon>Flavobacteriia</taxon>
        <taxon>Flavobacteriales</taxon>
        <taxon>Flavobacteriaceae</taxon>
        <taxon>Tenacibaculum</taxon>
        <taxon>Tenacibaculum finnmarkense</taxon>
    </lineage>
</organism>
<sequence>MNLLKRFGYYAIGLGFGSLVVFFIWKGKEVSFDYGMDARTLKTIRVRERLFSAQAKQVLATTNIDSATIANIFKNGDVNFGKSKPRLKPCPEYFITGKDSLKNIDLYVIRCKSTTTIDKITIHKKE</sequence>
<evidence type="ECO:0000256" key="1">
    <source>
        <dbReference type="SAM" id="Phobius"/>
    </source>
</evidence>
<protein>
    <recommendedName>
        <fullName evidence="4">DUF4258 domain-containing protein</fullName>
    </recommendedName>
</protein>
<dbReference type="EMBL" id="OENE01000004">
    <property type="protein sequence ID" value="SOS58425.1"/>
    <property type="molecule type" value="Genomic_DNA"/>
</dbReference>
<name>A0A2I2LDN9_9FLAO</name>
<keyword evidence="1" id="KW-0812">Transmembrane</keyword>
<dbReference type="AlphaFoldDB" id="A0A2I2LDN9"/>
<keyword evidence="1" id="KW-0472">Membrane</keyword>
<reference evidence="2 3" key="1">
    <citation type="submission" date="2017-11" db="EMBL/GenBank/DDBJ databases">
        <authorList>
            <person name="Duchaud E."/>
        </authorList>
    </citation>
    <scope>NUCLEOTIDE SEQUENCE [LARGE SCALE GENOMIC DNA]</scope>
    <source>
        <strain evidence="2 3">TNO010</strain>
    </source>
</reference>
<dbReference type="RefSeq" id="WP_058884836.1">
    <property type="nucleotide sequence ID" value="NZ_JAFMUH010000002.1"/>
</dbReference>
<proteinExistence type="predicted"/>
<evidence type="ECO:0008006" key="4">
    <source>
        <dbReference type="Google" id="ProtNLM"/>
    </source>
</evidence>
<gene>
    <name evidence="2" type="ORF">TNO010_120231</name>
</gene>
<evidence type="ECO:0000313" key="2">
    <source>
        <dbReference type="EMBL" id="SOS58425.1"/>
    </source>
</evidence>